<dbReference type="Gene3D" id="2.60.120.10">
    <property type="entry name" value="Jelly Rolls"/>
    <property type="match status" value="1"/>
</dbReference>
<reference evidence="3" key="1">
    <citation type="submission" date="2017-06" db="EMBL/GenBank/DDBJ databases">
        <authorList>
            <person name="Varghese N."/>
            <person name="Submissions S."/>
        </authorList>
    </citation>
    <scope>NUCLEOTIDE SEQUENCE [LARGE SCALE GENOMIC DNA]</scope>
    <source>
        <strain evidence="3">CIP 108523</strain>
    </source>
</reference>
<feature type="domain" description="Cupin fold metalloprotein WbuC cupin" evidence="1">
    <location>
        <begin position="7"/>
        <end position="88"/>
    </location>
</feature>
<keyword evidence="3" id="KW-1185">Reference proteome</keyword>
<dbReference type="AlphaFoldDB" id="A0A239CLW4"/>
<name>A0A239CLW4_9PSED</name>
<sequence>MRSPAFLDQALFADLARKAEQNPRQRQHHNFHEMQEPCHRMAIGLQPDTYIPPHRHLRADKAEALLVVKGRLGLLIFDQDGAVQDKRILAAGSDCVGVDLPPGIFHALVVLEADSILFECKAGPYLPIGEGEHASWAPREGSLEVAQYLGWMRAQFESLD</sequence>
<dbReference type="InterPro" id="IPR046058">
    <property type="entry name" value="WbuC_cupin"/>
</dbReference>
<accession>A0A239CLW4</accession>
<dbReference type="Pfam" id="PF19480">
    <property type="entry name" value="DUF6016"/>
    <property type="match status" value="1"/>
</dbReference>
<dbReference type="SUPFAM" id="SSF51182">
    <property type="entry name" value="RmlC-like cupins"/>
    <property type="match status" value="1"/>
</dbReference>
<dbReference type="Proteomes" id="UP000242915">
    <property type="component" value="Unassembled WGS sequence"/>
</dbReference>
<dbReference type="InterPro" id="IPR027565">
    <property type="entry name" value="Cupin_WbuC"/>
</dbReference>
<dbReference type="InterPro" id="IPR011051">
    <property type="entry name" value="RmlC_Cupin_sf"/>
</dbReference>
<evidence type="ECO:0000313" key="3">
    <source>
        <dbReference type="Proteomes" id="UP000242915"/>
    </source>
</evidence>
<organism evidence="2 3">
    <name type="scientific">Pseudomonas segetis</name>
    <dbReference type="NCBI Taxonomy" id="298908"/>
    <lineage>
        <taxon>Bacteria</taxon>
        <taxon>Pseudomonadati</taxon>
        <taxon>Pseudomonadota</taxon>
        <taxon>Gammaproteobacteria</taxon>
        <taxon>Pseudomonadales</taxon>
        <taxon>Pseudomonadaceae</taxon>
        <taxon>Pseudomonas</taxon>
    </lineage>
</organism>
<dbReference type="EMBL" id="FZOG01000002">
    <property type="protein sequence ID" value="SNS20738.1"/>
    <property type="molecule type" value="Genomic_DNA"/>
</dbReference>
<gene>
    <name evidence="2" type="ORF">SAMN05216255_1769</name>
</gene>
<evidence type="ECO:0000259" key="1">
    <source>
        <dbReference type="Pfam" id="PF19480"/>
    </source>
</evidence>
<dbReference type="NCBIfam" id="TIGR04366">
    <property type="entry name" value="cupin_WbuC"/>
    <property type="match status" value="1"/>
</dbReference>
<dbReference type="InterPro" id="IPR014710">
    <property type="entry name" value="RmlC-like_jellyroll"/>
</dbReference>
<evidence type="ECO:0000313" key="2">
    <source>
        <dbReference type="EMBL" id="SNS20738.1"/>
    </source>
</evidence>
<dbReference type="CDD" id="cd07005">
    <property type="entry name" value="cupin_WbuC-like"/>
    <property type="match status" value="1"/>
</dbReference>
<proteinExistence type="predicted"/>
<dbReference type="RefSeq" id="WP_089359488.1">
    <property type="nucleotide sequence ID" value="NZ_FZOG01000002.1"/>
</dbReference>
<protein>
    <submittedName>
        <fullName evidence="2">Cupin fold metalloprotein, WbuC family</fullName>
    </submittedName>
</protein>